<gene>
    <name evidence="6" type="ORF">AMJ52_08685</name>
</gene>
<dbReference type="GO" id="GO:0051539">
    <property type="term" value="F:4 iron, 4 sulfur cluster binding"/>
    <property type="evidence" value="ECO:0007669"/>
    <property type="project" value="UniProtKB-KW"/>
</dbReference>
<dbReference type="InterPro" id="IPR039650">
    <property type="entry name" value="HdrA-like"/>
</dbReference>
<reference evidence="6 7" key="1">
    <citation type="journal article" date="2015" name="Microbiome">
        <title>Genomic resolution of linkages in carbon, nitrogen, and sulfur cycling among widespread estuary sediment bacteria.</title>
        <authorList>
            <person name="Baker B.J."/>
            <person name="Lazar C.S."/>
            <person name="Teske A.P."/>
            <person name="Dick G.J."/>
        </authorList>
    </citation>
    <scope>NUCLEOTIDE SEQUENCE [LARGE SCALE GENOMIC DNA]</scope>
    <source>
        <strain evidence="6">DG_78</strain>
    </source>
</reference>
<proteinExistence type="predicted"/>
<evidence type="ECO:0000256" key="3">
    <source>
        <dbReference type="ARBA" id="ARBA00023002"/>
    </source>
</evidence>
<dbReference type="PATRIC" id="fig|1703772.3.peg.826"/>
<evidence type="ECO:0000313" key="6">
    <source>
        <dbReference type="EMBL" id="KPJ71368.1"/>
    </source>
</evidence>
<evidence type="ECO:0000313" key="7">
    <source>
        <dbReference type="Proteomes" id="UP000051012"/>
    </source>
</evidence>
<dbReference type="InterPro" id="IPR036188">
    <property type="entry name" value="FAD/NAD-bd_sf"/>
</dbReference>
<evidence type="ECO:0000256" key="4">
    <source>
        <dbReference type="ARBA" id="ARBA00023004"/>
    </source>
</evidence>
<protein>
    <recommendedName>
        <fullName evidence="8">CoB--CoM heterodisulfide reductase iron-sulfur subunit A family protein</fullName>
    </recommendedName>
</protein>
<keyword evidence="5" id="KW-0411">Iron-sulfur</keyword>
<dbReference type="Pfam" id="PF12831">
    <property type="entry name" value="FAD_oxidored"/>
    <property type="match status" value="1"/>
</dbReference>
<keyword evidence="2" id="KW-0479">Metal-binding</keyword>
<evidence type="ECO:0000256" key="5">
    <source>
        <dbReference type="ARBA" id="ARBA00023014"/>
    </source>
</evidence>
<sequence length="194" mass="21498">MQDQLRIGIFVCECGSNIAGSVDCDELIKFAKTLPDVVFAIKNTYTCSDPGQDEVKRSIIEHKLNRVVIASCSPRMHEPTFRKCVEEVGLNPYLMEMANIREHCSWIHLHDKKSATEKAKDIIKASYARARHLEPQTELEFPVTKRALVIGGGVAGIHSALDIANAGYQVCLVEKQPSIGGITAQLDKIYPSMD</sequence>
<keyword evidence="4" id="KW-0408">Iron</keyword>
<dbReference type="Gene3D" id="3.40.50.720">
    <property type="entry name" value="NAD(P)-binding Rossmann-like Domain"/>
    <property type="match status" value="1"/>
</dbReference>
<comment type="caution">
    <text evidence="6">The sequence shown here is derived from an EMBL/GenBank/DDBJ whole genome shotgun (WGS) entry which is preliminary data.</text>
</comment>
<dbReference type="AlphaFoldDB" id="A0A0S7Y9K7"/>
<keyword evidence="3" id="KW-0560">Oxidoreductase</keyword>
<dbReference type="Proteomes" id="UP000051012">
    <property type="component" value="Unassembled WGS sequence"/>
</dbReference>
<evidence type="ECO:0000256" key="1">
    <source>
        <dbReference type="ARBA" id="ARBA00022485"/>
    </source>
</evidence>
<accession>A0A0S7Y9K7</accession>
<dbReference type="GO" id="GO:0016491">
    <property type="term" value="F:oxidoreductase activity"/>
    <property type="evidence" value="ECO:0007669"/>
    <property type="project" value="UniProtKB-KW"/>
</dbReference>
<dbReference type="GO" id="GO:0046872">
    <property type="term" value="F:metal ion binding"/>
    <property type="evidence" value="ECO:0007669"/>
    <property type="project" value="UniProtKB-KW"/>
</dbReference>
<dbReference type="SUPFAM" id="SSF51905">
    <property type="entry name" value="FAD/NAD(P)-binding domain"/>
    <property type="match status" value="1"/>
</dbReference>
<dbReference type="PANTHER" id="PTHR43498">
    <property type="entry name" value="FERREDOXIN:COB-COM HETERODISULFIDE REDUCTASE SUBUNIT A"/>
    <property type="match status" value="1"/>
</dbReference>
<dbReference type="PANTHER" id="PTHR43498:SF1">
    <property type="entry name" value="COB--COM HETERODISULFIDE REDUCTASE IRON-SULFUR SUBUNIT A"/>
    <property type="match status" value="1"/>
</dbReference>
<evidence type="ECO:0000256" key="2">
    <source>
        <dbReference type="ARBA" id="ARBA00022723"/>
    </source>
</evidence>
<organism evidence="6 7">
    <name type="scientific">candidate division TA06 bacterium DG_78</name>
    <dbReference type="NCBI Taxonomy" id="1703772"/>
    <lineage>
        <taxon>Bacteria</taxon>
        <taxon>Bacteria division TA06</taxon>
    </lineage>
</organism>
<evidence type="ECO:0008006" key="8">
    <source>
        <dbReference type="Google" id="ProtNLM"/>
    </source>
</evidence>
<name>A0A0S7Y9K7_UNCT6</name>
<dbReference type="EMBL" id="LJNI01000128">
    <property type="protein sequence ID" value="KPJ71368.1"/>
    <property type="molecule type" value="Genomic_DNA"/>
</dbReference>
<keyword evidence="1" id="KW-0004">4Fe-4S</keyword>